<dbReference type="InterPro" id="IPR001739">
    <property type="entry name" value="Methyl_CpG_DNA-bd"/>
</dbReference>
<evidence type="ECO:0000259" key="6">
    <source>
        <dbReference type="PROSITE" id="PS50982"/>
    </source>
</evidence>
<dbReference type="Gene3D" id="3.30.890.10">
    <property type="entry name" value="Methyl-cpg-binding Protein 2, Chain A"/>
    <property type="match status" value="3"/>
</dbReference>
<dbReference type="InterPro" id="IPR016177">
    <property type="entry name" value="DNA-bd_dom_sf"/>
</dbReference>
<feature type="domain" description="MBD" evidence="6">
    <location>
        <begin position="94"/>
        <end position="166"/>
    </location>
</feature>
<keyword evidence="4" id="KW-0804">Transcription</keyword>
<dbReference type="Gramene" id="TVU30092">
    <property type="protein sequence ID" value="TVU30092"/>
    <property type="gene ID" value="EJB05_21698"/>
</dbReference>
<reference evidence="7 8" key="1">
    <citation type="journal article" date="2019" name="Sci. Rep.">
        <title>A high-quality genome of Eragrostis curvula grass provides insights into Poaceae evolution and supports new strategies to enhance forage quality.</title>
        <authorList>
            <person name="Carballo J."/>
            <person name="Santos B.A.C.M."/>
            <person name="Zappacosta D."/>
            <person name="Garbus I."/>
            <person name="Selva J.P."/>
            <person name="Gallo C.A."/>
            <person name="Diaz A."/>
            <person name="Albertini E."/>
            <person name="Caccamo M."/>
            <person name="Echenique V."/>
        </authorList>
    </citation>
    <scope>NUCLEOTIDE SEQUENCE [LARGE SCALE GENOMIC DNA]</scope>
    <source>
        <strain evidence="8">cv. Victoria</strain>
        <tissue evidence="7">Leaf</tissue>
    </source>
</reference>
<keyword evidence="3" id="KW-0238">DNA-binding</keyword>
<evidence type="ECO:0000256" key="2">
    <source>
        <dbReference type="ARBA" id="ARBA00023015"/>
    </source>
</evidence>
<evidence type="ECO:0000256" key="1">
    <source>
        <dbReference type="ARBA" id="ARBA00004123"/>
    </source>
</evidence>
<dbReference type="OrthoDB" id="10072024at2759"/>
<organism evidence="7 8">
    <name type="scientific">Eragrostis curvula</name>
    <name type="common">weeping love grass</name>
    <dbReference type="NCBI Taxonomy" id="38414"/>
    <lineage>
        <taxon>Eukaryota</taxon>
        <taxon>Viridiplantae</taxon>
        <taxon>Streptophyta</taxon>
        <taxon>Embryophyta</taxon>
        <taxon>Tracheophyta</taxon>
        <taxon>Spermatophyta</taxon>
        <taxon>Magnoliopsida</taxon>
        <taxon>Liliopsida</taxon>
        <taxon>Poales</taxon>
        <taxon>Poaceae</taxon>
        <taxon>PACMAD clade</taxon>
        <taxon>Chloridoideae</taxon>
        <taxon>Eragrostideae</taxon>
        <taxon>Eragrostidinae</taxon>
        <taxon>Eragrostis</taxon>
    </lineage>
</organism>
<evidence type="ECO:0000313" key="8">
    <source>
        <dbReference type="Proteomes" id="UP000324897"/>
    </source>
</evidence>
<evidence type="ECO:0000256" key="5">
    <source>
        <dbReference type="ARBA" id="ARBA00023242"/>
    </source>
</evidence>
<dbReference type="AlphaFoldDB" id="A0A5J9V1L6"/>
<sequence>MGDSSRIVVVISDDEEDEPQVMAQGVEVEQDVESEIPDWLPDGWVMETYRTDDGTINTYYVSPVSQSAFTTKSEALEYIFSGADERLLQSRETAADFLRAHDWLPKGWVLEIRAGGSHMDKMYKFFLQPKTGVRLHSKEDVLLYIKEMKISTCVTNGDCDTSTNDNILAHVELNPDDLPKGWVKEDVFRKSTKRGFQKYLYYTDPVSHRTFRTLKSALHYATTGEIIDHRSCINQKTSIYDIYSFDKSADLHESLRTRLRIEVNAAQETGFSPI</sequence>
<evidence type="ECO:0000313" key="7">
    <source>
        <dbReference type="EMBL" id="TVU30092.1"/>
    </source>
</evidence>
<feature type="domain" description="MBD" evidence="6">
    <location>
        <begin position="168"/>
        <end position="252"/>
    </location>
</feature>
<dbReference type="Proteomes" id="UP000324897">
    <property type="component" value="Chromosome 1"/>
</dbReference>
<gene>
    <name evidence="7" type="ORF">EJB05_21698</name>
</gene>
<keyword evidence="8" id="KW-1185">Reference proteome</keyword>
<evidence type="ECO:0000256" key="4">
    <source>
        <dbReference type="ARBA" id="ARBA00023163"/>
    </source>
</evidence>
<comment type="caution">
    <text evidence="7">The sequence shown here is derived from an EMBL/GenBank/DDBJ whole genome shotgun (WGS) entry which is preliminary data.</text>
</comment>
<proteinExistence type="predicted"/>
<evidence type="ECO:0000256" key="3">
    <source>
        <dbReference type="ARBA" id="ARBA00023125"/>
    </source>
</evidence>
<dbReference type="GO" id="GO:0003677">
    <property type="term" value="F:DNA binding"/>
    <property type="evidence" value="ECO:0007669"/>
    <property type="project" value="UniProtKB-KW"/>
</dbReference>
<accession>A0A5J9V1L6</accession>
<dbReference type="Pfam" id="PF01429">
    <property type="entry name" value="MBD"/>
    <property type="match status" value="1"/>
</dbReference>
<keyword evidence="5" id="KW-0539">Nucleus</keyword>
<dbReference type="PROSITE" id="PS50982">
    <property type="entry name" value="MBD"/>
    <property type="match status" value="2"/>
</dbReference>
<name>A0A5J9V1L6_9POAL</name>
<comment type="subcellular location">
    <subcellularLocation>
        <location evidence="1">Nucleus</location>
    </subcellularLocation>
</comment>
<protein>
    <recommendedName>
        <fullName evidence="6">MBD domain-containing protein</fullName>
    </recommendedName>
</protein>
<dbReference type="EMBL" id="RWGY01000011">
    <property type="protein sequence ID" value="TVU30092.1"/>
    <property type="molecule type" value="Genomic_DNA"/>
</dbReference>
<dbReference type="PANTHER" id="PTHR34067">
    <property type="entry name" value="OS04G0193200 PROTEIN"/>
    <property type="match status" value="1"/>
</dbReference>
<dbReference type="SUPFAM" id="SSF54171">
    <property type="entry name" value="DNA-binding domain"/>
    <property type="match status" value="3"/>
</dbReference>
<dbReference type="GO" id="GO:0005634">
    <property type="term" value="C:nucleus"/>
    <property type="evidence" value="ECO:0007669"/>
    <property type="project" value="UniProtKB-SubCell"/>
</dbReference>
<keyword evidence="2" id="KW-0805">Transcription regulation</keyword>
<dbReference type="InterPro" id="IPR038945">
    <property type="entry name" value="MBD13-like"/>
</dbReference>
<feature type="non-terminal residue" evidence="7">
    <location>
        <position position="274"/>
    </location>
</feature>
<dbReference type="PANTHER" id="PTHR34067:SF25">
    <property type="entry name" value="OS04G0193200 PROTEIN"/>
    <property type="match status" value="1"/>
</dbReference>
<feature type="non-terminal residue" evidence="7">
    <location>
        <position position="1"/>
    </location>
</feature>